<dbReference type="Pfam" id="PF13738">
    <property type="entry name" value="Pyr_redox_3"/>
    <property type="match status" value="1"/>
</dbReference>
<dbReference type="InterPro" id="IPR036188">
    <property type="entry name" value="FAD/NAD-bd_sf"/>
</dbReference>
<reference evidence="3" key="2">
    <citation type="submission" date="2015-01" db="EMBL/GenBank/DDBJ databases">
        <title>Evolutionary Origins and Diversification of the Mycorrhizal Mutualists.</title>
        <authorList>
            <consortium name="DOE Joint Genome Institute"/>
            <consortium name="Mycorrhizal Genomics Consortium"/>
            <person name="Kohler A."/>
            <person name="Kuo A."/>
            <person name="Nagy L.G."/>
            <person name="Floudas D."/>
            <person name="Copeland A."/>
            <person name="Barry K.W."/>
            <person name="Cichocki N."/>
            <person name="Veneault-Fourrey C."/>
            <person name="LaButti K."/>
            <person name="Lindquist E.A."/>
            <person name="Lipzen A."/>
            <person name="Lundell T."/>
            <person name="Morin E."/>
            <person name="Murat C."/>
            <person name="Riley R."/>
            <person name="Ohm R."/>
            <person name="Sun H."/>
            <person name="Tunlid A."/>
            <person name="Henrissat B."/>
            <person name="Grigoriev I.V."/>
            <person name="Hibbett D.S."/>
            <person name="Martin F."/>
        </authorList>
    </citation>
    <scope>NUCLEOTIDE SEQUENCE [LARGE SCALE GENOMIC DNA]</scope>
    <source>
        <strain evidence="3">Foug A</strain>
    </source>
</reference>
<evidence type="ECO:0000313" key="2">
    <source>
        <dbReference type="EMBL" id="KIM60484.1"/>
    </source>
</evidence>
<accession>A0A0C3DWB5</accession>
<dbReference type="InterPro" id="IPR050982">
    <property type="entry name" value="Auxin_biosynth/cation_transpt"/>
</dbReference>
<dbReference type="OrthoDB" id="74360at2759"/>
<proteinExistence type="predicted"/>
<keyword evidence="3" id="KW-1185">Reference proteome</keyword>
<dbReference type="Proteomes" id="UP000053989">
    <property type="component" value="Unassembled WGS sequence"/>
</dbReference>
<sequence>MSSEFKFPPFDIPTLDDLDVDFAVLDGLAPIVEATKWFAAFRTNTHDSDLITSLFHELGFWNDILALTWNYRTIRGTRAIKHLLDSRLAQTGLTALSLAEDSFRAPTMLKPMPGVVFLRLCFEFETNYGRGTAIAFLVPTSNTRWKAWSLLTRLESLKDYPERVGLLRDSRMDHEWEERRHRELNLADGDPTVLVIGAGHTGLEIAARLKYMSVSTLVIEKHPRIGDNWRTRYKSLCLHDTVWYNQMPYLPFPSTWPVHCPASKLGDWLEFYAVALDLNVWSSTRVMNTIWDAETKAWSIVIDRNGDVRRMSVRHLIFATGFGGGYPNMPDIEDMASKFLAIVLHSSQYTSASEYTGKKAVVVGACNSAHDIALDLYRHGVGVTMIQRSSTCVISSDAFRASRKDRYNEHFPVGVADILGYALPWQSLRKLLKDATLRTASTTDKYLLGGLENAGFRTNLGIDGAGMLSLFFASGGGMFIDTGACQEIISGNIQIKSGSSVRRFVSHGLELEDGTELGCDIAIFATGFRGLRDSITDICGPDVANMVGPVWGLDDEGQLQGVWRRTGQPHLWIGLGGLGMSRFHSLHLALR</sequence>
<evidence type="ECO:0000256" key="1">
    <source>
        <dbReference type="ARBA" id="ARBA00023002"/>
    </source>
</evidence>
<protein>
    <recommendedName>
        <fullName evidence="4">FAD/NAD(P)-binding domain-containing protein</fullName>
    </recommendedName>
</protein>
<evidence type="ECO:0008006" key="4">
    <source>
        <dbReference type="Google" id="ProtNLM"/>
    </source>
</evidence>
<dbReference type="InParanoid" id="A0A0C3DWB5"/>
<dbReference type="EMBL" id="KN822061">
    <property type="protein sequence ID" value="KIM60484.1"/>
    <property type="molecule type" value="Genomic_DNA"/>
</dbReference>
<dbReference type="PANTHER" id="PTHR43539:SF68">
    <property type="entry name" value="FLAVIN-BINDING MONOOXYGENASE-LIKE PROTEIN (AFU_ORTHOLOGUE AFUA_4G09220)"/>
    <property type="match status" value="1"/>
</dbReference>
<keyword evidence="1" id="KW-0560">Oxidoreductase</keyword>
<dbReference type="GO" id="GO:0050660">
    <property type="term" value="F:flavin adenine dinucleotide binding"/>
    <property type="evidence" value="ECO:0007669"/>
    <property type="project" value="TreeGrafter"/>
</dbReference>
<gene>
    <name evidence="2" type="ORF">SCLCIDRAFT_124024</name>
</gene>
<dbReference type="AlphaFoldDB" id="A0A0C3DWB5"/>
<dbReference type="PANTHER" id="PTHR43539">
    <property type="entry name" value="FLAVIN-BINDING MONOOXYGENASE-LIKE PROTEIN (AFU_ORTHOLOGUE AFUA_4G09220)"/>
    <property type="match status" value="1"/>
</dbReference>
<evidence type="ECO:0000313" key="3">
    <source>
        <dbReference type="Proteomes" id="UP000053989"/>
    </source>
</evidence>
<dbReference type="Gene3D" id="3.50.50.60">
    <property type="entry name" value="FAD/NAD(P)-binding domain"/>
    <property type="match status" value="1"/>
</dbReference>
<reference evidence="2 3" key="1">
    <citation type="submission" date="2014-04" db="EMBL/GenBank/DDBJ databases">
        <authorList>
            <consortium name="DOE Joint Genome Institute"/>
            <person name="Kuo A."/>
            <person name="Kohler A."/>
            <person name="Nagy L.G."/>
            <person name="Floudas D."/>
            <person name="Copeland A."/>
            <person name="Barry K.W."/>
            <person name="Cichocki N."/>
            <person name="Veneault-Fourrey C."/>
            <person name="LaButti K."/>
            <person name="Lindquist E.A."/>
            <person name="Lipzen A."/>
            <person name="Lundell T."/>
            <person name="Morin E."/>
            <person name="Murat C."/>
            <person name="Sun H."/>
            <person name="Tunlid A."/>
            <person name="Henrissat B."/>
            <person name="Grigoriev I.V."/>
            <person name="Hibbett D.S."/>
            <person name="Martin F."/>
            <person name="Nordberg H.P."/>
            <person name="Cantor M.N."/>
            <person name="Hua S.X."/>
        </authorList>
    </citation>
    <scope>NUCLEOTIDE SEQUENCE [LARGE SCALE GENOMIC DNA]</scope>
    <source>
        <strain evidence="2 3">Foug A</strain>
    </source>
</reference>
<organism evidence="2 3">
    <name type="scientific">Scleroderma citrinum Foug A</name>
    <dbReference type="NCBI Taxonomy" id="1036808"/>
    <lineage>
        <taxon>Eukaryota</taxon>
        <taxon>Fungi</taxon>
        <taxon>Dikarya</taxon>
        <taxon>Basidiomycota</taxon>
        <taxon>Agaricomycotina</taxon>
        <taxon>Agaricomycetes</taxon>
        <taxon>Agaricomycetidae</taxon>
        <taxon>Boletales</taxon>
        <taxon>Sclerodermatineae</taxon>
        <taxon>Sclerodermataceae</taxon>
        <taxon>Scleroderma</taxon>
    </lineage>
</organism>
<dbReference type="SUPFAM" id="SSF51905">
    <property type="entry name" value="FAD/NAD(P)-binding domain"/>
    <property type="match status" value="1"/>
</dbReference>
<dbReference type="STRING" id="1036808.A0A0C3DWB5"/>
<name>A0A0C3DWB5_9AGAM</name>
<dbReference type="HOGENOM" id="CLU_015676_1_0_1"/>
<dbReference type="GO" id="GO:0004497">
    <property type="term" value="F:monooxygenase activity"/>
    <property type="evidence" value="ECO:0007669"/>
    <property type="project" value="TreeGrafter"/>
</dbReference>